<evidence type="ECO:0000313" key="10">
    <source>
        <dbReference type="EMBL" id="EFH80353.1"/>
    </source>
</evidence>
<evidence type="ECO:0000259" key="9">
    <source>
        <dbReference type="PROSITE" id="PS50011"/>
    </source>
</evidence>
<evidence type="ECO:0000256" key="5">
    <source>
        <dbReference type="ARBA" id="ARBA00022777"/>
    </source>
</evidence>
<evidence type="ECO:0000256" key="3">
    <source>
        <dbReference type="ARBA" id="ARBA00022737"/>
    </source>
</evidence>
<keyword evidence="11" id="KW-1185">Reference proteome</keyword>
<feature type="repeat" description="WD" evidence="7">
    <location>
        <begin position="431"/>
        <end position="461"/>
    </location>
</feature>
<keyword evidence="2" id="KW-0808">Transferase</keyword>
<keyword evidence="10" id="KW-0723">Serine/threonine-protein kinase</keyword>
<dbReference type="InterPro" id="IPR036322">
    <property type="entry name" value="WD40_repeat_dom_sf"/>
</dbReference>
<keyword evidence="3" id="KW-0677">Repeat</keyword>
<dbReference type="InterPro" id="IPR001680">
    <property type="entry name" value="WD40_rpt"/>
</dbReference>
<gene>
    <name evidence="10" type="ORF">Krac_0945</name>
</gene>
<dbReference type="STRING" id="485913.Krac_0945"/>
<dbReference type="CDD" id="cd00200">
    <property type="entry name" value="WD40"/>
    <property type="match status" value="1"/>
</dbReference>
<feature type="domain" description="Protein kinase" evidence="9">
    <location>
        <begin position="47"/>
        <end position="302"/>
    </location>
</feature>
<dbReference type="PROSITE" id="PS50011">
    <property type="entry name" value="PROTEIN_KINASE_DOM"/>
    <property type="match status" value="1"/>
</dbReference>
<evidence type="ECO:0000256" key="8">
    <source>
        <dbReference type="PROSITE-ProRule" id="PRU10141"/>
    </source>
</evidence>
<dbReference type="Gene3D" id="2.130.10.10">
    <property type="entry name" value="YVTN repeat-like/Quinoprotein amine dehydrogenase"/>
    <property type="match status" value="2"/>
</dbReference>
<dbReference type="SUPFAM" id="SSF50978">
    <property type="entry name" value="WD40 repeat-like"/>
    <property type="match status" value="1"/>
</dbReference>
<feature type="binding site" evidence="8">
    <location>
        <position position="77"/>
    </location>
    <ligand>
        <name>ATP</name>
        <dbReference type="ChEBI" id="CHEBI:30616"/>
    </ligand>
</feature>
<keyword evidence="5 10" id="KW-0418">Kinase</keyword>
<evidence type="ECO:0000256" key="4">
    <source>
        <dbReference type="ARBA" id="ARBA00022741"/>
    </source>
</evidence>
<dbReference type="InterPro" id="IPR011009">
    <property type="entry name" value="Kinase-like_dom_sf"/>
</dbReference>
<keyword evidence="1 7" id="KW-0853">WD repeat</keyword>
<dbReference type="InterPro" id="IPR000719">
    <property type="entry name" value="Prot_kinase_dom"/>
</dbReference>
<dbReference type="EMBL" id="ADVG01000005">
    <property type="protein sequence ID" value="EFH80353.1"/>
    <property type="molecule type" value="Genomic_DNA"/>
</dbReference>
<dbReference type="InterPro" id="IPR019775">
    <property type="entry name" value="WD40_repeat_CS"/>
</dbReference>
<dbReference type="AlphaFoldDB" id="D6U5U2"/>
<feature type="repeat" description="WD" evidence="7">
    <location>
        <begin position="474"/>
        <end position="515"/>
    </location>
</feature>
<proteinExistence type="predicted"/>
<dbReference type="eggNOG" id="COG2319">
    <property type="taxonomic scope" value="Bacteria"/>
</dbReference>
<evidence type="ECO:0000256" key="6">
    <source>
        <dbReference type="ARBA" id="ARBA00022840"/>
    </source>
</evidence>
<dbReference type="GO" id="GO:0004674">
    <property type="term" value="F:protein serine/threonine kinase activity"/>
    <property type="evidence" value="ECO:0007669"/>
    <property type="project" value="UniProtKB-KW"/>
</dbReference>
<sequence>MISILFCQVCGAANESTVAYCFSCGQYLAAEQEHMDEGNASLLHGRYQLGELLGSGGFSVVYRARDTREDGRPVAIKQINLQGLSAEEAIEATDTFNREVSILSTLSHPQVPLIYDHFRDQDHWYLVLEYVAGRTLESHLATWKEQGKHLSLEEILSMGLQLCRILKYLHNRQPPLIYRDLKPSNIMRTLTGTLYLIDFGIARHFRPGQGRDTQPLGSPGYAAPEQYGRAQTTPQADIYSLGALLYQLLSGYDPSDNPGSLPPLHLDHQAHGMELAGLVTRMLSPNPIARPGSVQAVAEELNRIKQRIDIQHNVSHIWKPPTPQGYPRISLPPVPPAPPKRFTRRKALAIAGIGTLATGMICAGTSFLLGKLWDGLSTASDDIYAGHSGPVYNIAWHAHDMYMASASADRTVQVIDLGGDPDAHGNNLSSSYRHKGAVNGVSWSPDGKYFVLASADGTVQISSITNTIDAVLTYTGHTGEVRAVAWSPDGKKIVSASTDGSVQVWDAQTGKTLTTIKQAGAIYTVAWSIGGDRIAFGGAQKNVFVWNPIDGHIISTYRGHKGAILSLAWSPMSDEHIVSASADGTAQISNASDESHVFTGHRLRMPPFSNAGRKQAFLVGVGQRRGSLSGSLPRKKKSRL</sequence>
<dbReference type="Gene3D" id="1.10.510.10">
    <property type="entry name" value="Transferase(Phosphotransferase) domain 1"/>
    <property type="match status" value="1"/>
</dbReference>
<dbReference type="SMART" id="SM00220">
    <property type="entry name" value="S_TKc"/>
    <property type="match status" value="1"/>
</dbReference>
<dbReference type="eggNOG" id="COG0515">
    <property type="taxonomic scope" value="Bacteria"/>
</dbReference>
<dbReference type="SUPFAM" id="SSF56112">
    <property type="entry name" value="Protein kinase-like (PK-like)"/>
    <property type="match status" value="1"/>
</dbReference>
<dbReference type="Pfam" id="PF00400">
    <property type="entry name" value="WD40"/>
    <property type="match status" value="4"/>
</dbReference>
<dbReference type="SMART" id="SM00320">
    <property type="entry name" value="WD40"/>
    <property type="match status" value="5"/>
</dbReference>
<dbReference type="PANTHER" id="PTHR43289:SF34">
    <property type="entry name" value="SERINE_THREONINE-PROTEIN KINASE YBDM-RELATED"/>
    <property type="match status" value="1"/>
</dbReference>
<dbReference type="PROSITE" id="PS00678">
    <property type="entry name" value="WD_REPEATS_1"/>
    <property type="match status" value="1"/>
</dbReference>
<reference evidence="10 11" key="1">
    <citation type="journal article" date="2011" name="Stand. Genomic Sci.">
        <title>Non-contiguous finished genome sequence and contextual data of the filamentous soil bacterium Ktedonobacter racemifer type strain (SOSP1-21).</title>
        <authorList>
            <person name="Chang Y.J."/>
            <person name="Land M."/>
            <person name="Hauser L."/>
            <person name="Chertkov O."/>
            <person name="Del Rio T.G."/>
            <person name="Nolan M."/>
            <person name="Copeland A."/>
            <person name="Tice H."/>
            <person name="Cheng J.F."/>
            <person name="Lucas S."/>
            <person name="Han C."/>
            <person name="Goodwin L."/>
            <person name="Pitluck S."/>
            <person name="Ivanova N."/>
            <person name="Ovchinikova G."/>
            <person name="Pati A."/>
            <person name="Chen A."/>
            <person name="Palaniappan K."/>
            <person name="Mavromatis K."/>
            <person name="Liolios K."/>
            <person name="Brettin T."/>
            <person name="Fiebig A."/>
            <person name="Rohde M."/>
            <person name="Abt B."/>
            <person name="Goker M."/>
            <person name="Detter J.C."/>
            <person name="Woyke T."/>
            <person name="Bristow J."/>
            <person name="Eisen J.A."/>
            <person name="Markowitz V."/>
            <person name="Hugenholtz P."/>
            <person name="Kyrpides N.C."/>
            <person name="Klenk H.P."/>
            <person name="Lapidus A."/>
        </authorList>
    </citation>
    <scope>NUCLEOTIDE SEQUENCE [LARGE SCALE GENOMIC DNA]</scope>
    <source>
        <strain evidence="11">DSM 44963</strain>
    </source>
</reference>
<dbReference type="GO" id="GO:0005524">
    <property type="term" value="F:ATP binding"/>
    <property type="evidence" value="ECO:0007669"/>
    <property type="project" value="UniProtKB-UniRule"/>
</dbReference>
<organism evidence="10 11">
    <name type="scientific">Ktedonobacter racemifer DSM 44963</name>
    <dbReference type="NCBI Taxonomy" id="485913"/>
    <lineage>
        <taxon>Bacteria</taxon>
        <taxon>Bacillati</taxon>
        <taxon>Chloroflexota</taxon>
        <taxon>Ktedonobacteria</taxon>
        <taxon>Ktedonobacterales</taxon>
        <taxon>Ktedonobacteraceae</taxon>
        <taxon>Ktedonobacter</taxon>
    </lineage>
</organism>
<dbReference type="PROSITE" id="PS00107">
    <property type="entry name" value="PROTEIN_KINASE_ATP"/>
    <property type="match status" value="1"/>
</dbReference>
<evidence type="ECO:0000313" key="11">
    <source>
        <dbReference type="Proteomes" id="UP000004508"/>
    </source>
</evidence>
<feature type="repeat" description="WD" evidence="7">
    <location>
        <begin position="557"/>
        <end position="599"/>
    </location>
</feature>
<dbReference type="PROSITE" id="PS50082">
    <property type="entry name" value="WD_REPEATS_2"/>
    <property type="match status" value="4"/>
</dbReference>
<dbReference type="PROSITE" id="PS50294">
    <property type="entry name" value="WD_REPEATS_REGION"/>
    <property type="match status" value="2"/>
</dbReference>
<protein>
    <submittedName>
        <fullName evidence="10">Serine/threonine protein kinase with WD40 repeats</fullName>
    </submittedName>
</protein>
<keyword evidence="6 8" id="KW-0067">ATP-binding</keyword>
<dbReference type="InParanoid" id="D6U5U2"/>
<evidence type="ECO:0000256" key="7">
    <source>
        <dbReference type="PROSITE-ProRule" id="PRU00221"/>
    </source>
</evidence>
<dbReference type="Proteomes" id="UP000004508">
    <property type="component" value="Unassembled WGS sequence"/>
</dbReference>
<dbReference type="InterPro" id="IPR017441">
    <property type="entry name" value="Protein_kinase_ATP_BS"/>
</dbReference>
<accession>D6U5U2</accession>
<evidence type="ECO:0000256" key="2">
    <source>
        <dbReference type="ARBA" id="ARBA00022679"/>
    </source>
</evidence>
<dbReference type="PANTHER" id="PTHR43289">
    <property type="entry name" value="MITOGEN-ACTIVATED PROTEIN KINASE KINASE KINASE 20-RELATED"/>
    <property type="match status" value="1"/>
</dbReference>
<comment type="caution">
    <text evidence="10">The sequence shown here is derived from an EMBL/GenBank/DDBJ whole genome shotgun (WGS) entry which is preliminary data.</text>
</comment>
<keyword evidence="4 8" id="KW-0547">Nucleotide-binding</keyword>
<feature type="repeat" description="WD" evidence="7">
    <location>
        <begin position="384"/>
        <end position="417"/>
    </location>
</feature>
<evidence type="ECO:0000256" key="1">
    <source>
        <dbReference type="ARBA" id="ARBA00022574"/>
    </source>
</evidence>
<dbReference type="CDD" id="cd14014">
    <property type="entry name" value="STKc_PknB_like"/>
    <property type="match status" value="1"/>
</dbReference>
<dbReference type="Gene3D" id="3.30.200.20">
    <property type="entry name" value="Phosphorylase Kinase, domain 1"/>
    <property type="match status" value="1"/>
</dbReference>
<dbReference type="RefSeq" id="WP_007922887.1">
    <property type="nucleotide sequence ID" value="NZ_ADVG01000005.1"/>
</dbReference>
<name>D6U5U2_KTERA</name>
<dbReference type="Pfam" id="PF00069">
    <property type="entry name" value="Pkinase"/>
    <property type="match status" value="1"/>
</dbReference>
<dbReference type="InterPro" id="IPR015943">
    <property type="entry name" value="WD40/YVTN_repeat-like_dom_sf"/>
</dbReference>